<proteinExistence type="predicted"/>
<evidence type="ECO:0000313" key="1">
    <source>
        <dbReference type="EMBL" id="GHO83439.1"/>
    </source>
</evidence>
<accession>A0ABQ3VCF2</accession>
<gene>
    <name evidence="1" type="ORF">KSZ_14450</name>
</gene>
<keyword evidence="2" id="KW-1185">Reference proteome</keyword>
<dbReference type="Proteomes" id="UP000635565">
    <property type="component" value="Unassembled WGS sequence"/>
</dbReference>
<sequence>MPLTSLTLNGTIKTTTPYAQHFYGTVLDRLHANRELATYPGAIDEHFLHNMYTVKRRAQA</sequence>
<reference evidence="1 2" key="1">
    <citation type="journal article" date="2021" name="Int. J. Syst. Evol. Microbiol.">
        <title>Reticulibacter mediterranei gen. nov., sp. nov., within the new family Reticulibacteraceae fam. nov., and Ktedonospora formicarum gen. nov., sp. nov., Ktedonobacter robiniae sp. nov., Dictyobacter formicarum sp. nov. and Dictyobacter arantiisoli sp. nov., belonging to the class Ktedonobacteria.</title>
        <authorList>
            <person name="Yabe S."/>
            <person name="Zheng Y."/>
            <person name="Wang C.M."/>
            <person name="Sakai Y."/>
            <person name="Abe K."/>
            <person name="Yokota A."/>
            <person name="Donadio S."/>
            <person name="Cavaletti L."/>
            <person name="Monciardini P."/>
        </authorList>
    </citation>
    <scope>NUCLEOTIDE SEQUENCE [LARGE SCALE GENOMIC DNA]</scope>
    <source>
        <strain evidence="1 2">SOSP1-9</strain>
    </source>
</reference>
<organism evidence="1 2">
    <name type="scientific">Dictyobacter formicarum</name>
    <dbReference type="NCBI Taxonomy" id="2778368"/>
    <lineage>
        <taxon>Bacteria</taxon>
        <taxon>Bacillati</taxon>
        <taxon>Chloroflexota</taxon>
        <taxon>Ktedonobacteria</taxon>
        <taxon>Ktedonobacterales</taxon>
        <taxon>Dictyobacteraceae</taxon>
        <taxon>Dictyobacter</taxon>
    </lineage>
</organism>
<protein>
    <submittedName>
        <fullName evidence="1">Uncharacterized protein</fullName>
    </submittedName>
</protein>
<dbReference type="EMBL" id="BNJJ01000003">
    <property type="protein sequence ID" value="GHO83439.1"/>
    <property type="molecule type" value="Genomic_DNA"/>
</dbReference>
<evidence type="ECO:0000313" key="2">
    <source>
        <dbReference type="Proteomes" id="UP000635565"/>
    </source>
</evidence>
<comment type="caution">
    <text evidence="1">The sequence shown here is derived from an EMBL/GenBank/DDBJ whole genome shotgun (WGS) entry which is preliminary data.</text>
</comment>
<name>A0ABQ3VCF2_9CHLR</name>